<evidence type="ECO:0000256" key="1">
    <source>
        <dbReference type="ARBA" id="ARBA00022679"/>
    </source>
</evidence>
<keyword evidence="1 4" id="KW-0808">Transferase</keyword>
<protein>
    <submittedName>
        <fullName evidence="4">Kinase, PfkB family</fullName>
        <ecNumber evidence="4">2.7.1.-</ecNumber>
    </submittedName>
</protein>
<dbReference type="Proteomes" id="UP000254938">
    <property type="component" value="Unassembled WGS sequence"/>
</dbReference>
<accession>A0A060VJ54</accession>
<dbReference type="PANTHER" id="PTHR10584">
    <property type="entry name" value="SUGAR KINASE"/>
    <property type="match status" value="1"/>
</dbReference>
<dbReference type="Pfam" id="PF00294">
    <property type="entry name" value="PfkB"/>
    <property type="match status" value="1"/>
</dbReference>
<dbReference type="PANTHER" id="PTHR10584:SF166">
    <property type="entry name" value="RIBOKINASE"/>
    <property type="match status" value="1"/>
</dbReference>
<sequence length="277" mass="30504">MMNVIGIGDNVVDKYVHTQTMYPGGNALNFAAYAAMLGHNAAYLGIFGNDAAAEHVMQVLDKVGVKWPHCLQVAGENGCAQLKIEEGERIFLGSNAGGIRKTTSMDFIFQHEQYLREFDLIHSGCYSYMETHLPQLRELNIPVSFDFSDDFVLEQALPLCRYVDFAFFSCADYSLAQTREIVQQAQASGSHIVCATRGDEGAILFDGQDWYQQAPDYVTPVDTMGAGDAFITAFICHFLAQPTGNKREAITNSLQKAAAFSAQICLKEGAFGYGTHY</sequence>
<dbReference type="SUPFAM" id="SSF53613">
    <property type="entry name" value="Ribokinase-like"/>
    <property type="match status" value="1"/>
</dbReference>
<dbReference type="InterPro" id="IPR011611">
    <property type="entry name" value="PfkB_dom"/>
</dbReference>
<evidence type="ECO:0000313" key="4">
    <source>
        <dbReference type="EMBL" id="STS79748.1"/>
    </source>
</evidence>
<dbReference type="Gene3D" id="3.40.1190.20">
    <property type="match status" value="1"/>
</dbReference>
<dbReference type="EMBL" id="UGKQ01000007">
    <property type="protein sequence ID" value="STS79748.1"/>
    <property type="molecule type" value="Genomic_DNA"/>
</dbReference>
<dbReference type="GO" id="GO:0016301">
    <property type="term" value="F:kinase activity"/>
    <property type="evidence" value="ECO:0007669"/>
    <property type="project" value="UniProtKB-KW"/>
</dbReference>
<dbReference type="Proteomes" id="UP000255167">
    <property type="component" value="Unassembled WGS sequence"/>
</dbReference>
<name>A0A060VJ54_KLEPN</name>
<evidence type="ECO:0000256" key="2">
    <source>
        <dbReference type="ARBA" id="ARBA00022777"/>
    </source>
</evidence>
<dbReference type="EC" id="2.7.1.-" evidence="4"/>
<dbReference type="InterPro" id="IPR029056">
    <property type="entry name" value="Ribokinase-like"/>
</dbReference>
<gene>
    <name evidence="4" type="primary">frlD</name>
    <name evidence="4" type="ORF">NCTC9140_01434</name>
    <name evidence="5" type="ORF">NCTC9617_05050</name>
</gene>
<evidence type="ECO:0000313" key="7">
    <source>
        <dbReference type="Proteomes" id="UP000255167"/>
    </source>
</evidence>
<keyword evidence="2 4" id="KW-0418">Kinase</keyword>
<dbReference type="AlphaFoldDB" id="A0A060VJ54"/>
<proteinExistence type="predicted"/>
<reference evidence="6 7" key="1">
    <citation type="submission" date="2018-06" db="EMBL/GenBank/DDBJ databases">
        <authorList>
            <consortium name="Pathogen Informatics"/>
            <person name="Doyle S."/>
        </authorList>
    </citation>
    <scope>NUCLEOTIDE SEQUENCE [LARGE SCALE GENOMIC DNA]</scope>
    <source>
        <strain evidence="4 6">NCTC9140</strain>
        <strain evidence="5 7">NCTC9617</strain>
    </source>
</reference>
<dbReference type="EMBL" id="UGNC01000005">
    <property type="protein sequence ID" value="STW48453.1"/>
    <property type="molecule type" value="Genomic_DNA"/>
</dbReference>
<organism evidence="4 6">
    <name type="scientific">Klebsiella pneumoniae</name>
    <dbReference type="NCBI Taxonomy" id="573"/>
    <lineage>
        <taxon>Bacteria</taxon>
        <taxon>Pseudomonadati</taxon>
        <taxon>Pseudomonadota</taxon>
        <taxon>Gammaproteobacteria</taxon>
        <taxon>Enterobacterales</taxon>
        <taxon>Enterobacteriaceae</taxon>
        <taxon>Klebsiella/Raoultella group</taxon>
        <taxon>Klebsiella</taxon>
        <taxon>Klebsiella pneumoniae complex</taxon>
    </lineage>
</organism>
<evidence type="ECO:0000259" key="3">
    <source>
        <dbReference type="Pfam" id="PF00294"/>
    </source>
</evidence>
<evidence type="ECO:0000313" key="5">
    <source>
        <dbReference type="EMBL" id="STW48453.1"/>
    </source>
</evidence>
<evidence type="ECO:0000313" key="6">
    <source>
        <dbReference type="Proteomes" id="UP000254938"/>
    </source>
</evidence>
<feature type="domain" description="Carbohydrate kinase PfkB" evidence="3">
    <location>
        <begin position="4"/>
        <end position="270"/>
    </location>
</feature>